<keyword evidence="2" id="KW-1185">Reference proteome</keyword>
<sequence>VAKCSRHLVMGEEQYATVLATMANEHKAREGKELSEADEAALKEPVIKRF</sequence>
<feature type="non-terminal residue" evidence="1">
    <location>
        <position position="50"/>
    </location>
</feature>
<dbReference type="EMBL" id="VXBD01008733">
    <property type="protein sequence ID" value="NXN13915.1"/>
    <property type="molecule type" value="Genomic_DNA"/>
</dbReference>
<comment type="caution">
    <text evidence="1">The sequence shown here is derived from an EMBL/GenBank/DDBJ whole genome shotgun (WGS) entry which is preliminary data.</text>
</comment>
<dbReference type="AlphaFoldDB" id="A0A7L1GJI1"/>
<reference evidence="1 2" key="1">
    <citation type="submission" date="2019-09" db="EMBL/GenBank/DDBJ databases">
        <title>Bird 10,000 Genomes (B10K) Project - Family phase.</title>
        <authorList>
            <person name="Zhang G."/>
        </authorList>
    </citation>
    <scope>NUCLEOTIDE SEQUENCE [LARGE SCALE GENOMIC DNA]</scope>
    <source>
        <strain evidence="1">B10K-DU-001-78</strain>
        <tissue evidence="1">Muscle</tissue>
    </source>
</reference>
<evidence type="ECO:0000313" key="2">
    <source>
        <dbReference type="Proteomes" id="UP000557230"/>
    </source>
</evidence>
<feature type="non-terminal residue" evidence="1">
    <location>
        <position position="1"/>
    </location>
</feature>
<dbReference type="OrthoDB" id="439921at2759"/>
<name>A0A7L1GJI1_9PICI</name>
<organism evidence="1 2">
    <name type="scientific">Indicator maculatus</name>
    <name type="common">spotted honeyguide</name>
    <dbReference type="NCBI Taxonomy" id="545262"/>
    <lineage>
        <taxon>Eukaryota</taxon>
        <taxon>Metazoa</taxon>
        <taxon>Chordata</taxon>
        <taxon>Craniata</taxon>
        <taxon>Vertebrata</taxon>
        <taxon>Euteleostomi</taxon>
        <taxon>Archelosauria</taxon>
        <taxon>Archosauria</taxon>
        <taxon>Dinosauria</taxon>
        <taxon>Saurischia</taxon>
        <taxon>Theropoda</taxon>
        <taxon>Coelurosauria</taxon>
        <taxon>Aves</taxon>
        <taxon>Neognathae</taxon>
        <taxon>Neoaves</taxon>
        <taxon>Telluraves</taxon>
        <taxon>Coraciimorphae</taxon>
        <taxon>Piciformes</taxon>
        <taxon>Indicatoridae</taxon>
        <taxon>Indicator</taxon>
    </lineage>
</organism>
<accession>A0A7L1GJI1</accession>
<protein>
    <submittedName>
        <fullName evidence="1">MCCB carboxylase</fullName>
    </submittedName>
</protein>
<proteinExistence type="predicted"/>
<gene>
    <name evidence="1" type="primary">Mccc2_1</name>
    <name evidence="1" type="ORF">INDMAC_R15535</name>
</gene>
<dbReference type="Proteomes" id="UP000557230">
    <property type="component" value="Unassembled WGS sequence"/>
</dbReference>
<evidence type="ECO:0000313" key="1">
    <source>
        <dbReference type="EMBL" id="NXN13915.1"/>
    </source>
</evidence>